<evidence type="ECO:0000256" key="1">
    <source>
        <dbReference type="SAM" id="MobiDB-lite"/>
    </source>
</evidence>
<evidence type="ECO:0000313" key="3">
    <source>
        <dbReference type="EMBL" id="GMH71937.1"/>
    </source>
</evidence>
<gene>
    <name evidence="3" type="ORF">TL16_g05788</name>
</gene>
<dbReference type="Proteomes" id="UP001162640">
    <property type="component" value="Unassembled WGS sequence"/>
</dbReference>
<sequence length="218" mass="23583">MASSSARCVPPPPRHSHIPENGNAVIVYGPHVGFCNDGIVGKVERKGIKDPNGCCGSAIAAMNSICSEHKTCHLTPTKSRLGRGIMGKKNKSNSPTSVSETQPPLIDIQQYHVCQQIKTTVDMGSADRISLKSLPAVNLTHESLPTAVFDAITPDVDYLLGTSSPQPSLLSKAKTLGTNVTSYAEVPRYSLSTPLTRSLRSRSARPRSRRRRYSHQHS</sequence>
<feature type="domain" description="Limiting CO2-inducible protein B/C beta carbonyic anhydrase" evidence="2">
    <location>
        <begin position="16"/>
        <end position="75"/>
    </location>
</feature>
<proteinExistence type="predicted"/>
<dbReference type="Pfam" id="PF18599">
    <property type="entry name" value="LCIB_C_CA"/>
    <property type="match status" value="1"/>
</dbReference>
<feature type="compositionally biased region" description="Basic residues" evidence="1">
    <location>
        <begin position="199"/>
        <end position="218"/>
    </location>
</feature>
<feature type="region of interest" description="Disordered" evidence="1">
    <location>
        <begin position="194"/>
        <end position="218"/>
    </location>
</feature>
<name>A0A9W7AGP9_9STRA</name>
<comment type="caution">
    <text evidence="3">The sequence shown here is derived from an EMBL/GenBank/DDBJ whole genome shotgun (WGS) entry which is preliminary data.</text>
</comment>
<evidence type="ECO:0000313" key="4">
    <source>
        <dbReference type="Proteomes" id="UP001162640"/>
    </source>
</evidence>
<reference evidence="4" key="1">
    <citation type="journal article" date="2023" name="Commun. Biol.">
        <title>Genome analysis of Parmales, the sister group of diatoms, reveals the evolutionary specialization of diatoms from phago-mixotrophs to photoautotrophs.</title>
        <authorList>
            <person name="Ban H."/>
            <person name="Sato S."/>
            <person name="Yoshikawa S."/>
            <person name="Yamada K."/>
            <person name="Nakamura Y."/>
            <person name="Ichinomiya M."/>
            <person name="Sato N."/>
            <person name="Blanc-Mathieu R."/>
            <person name="Endo H."/>
            <person name="Kuwata A."/>
            <person name="Ogata H."/>
        </authorList>
    </citation>
    <scope>NUCLEOTIDE SEQUENCE [LARGE SCALE GENOMIC DNA]</scope>
</reference>
<protein>
    <recommendedName>
        <fullName evidence="2">Limiting CO2-inducible protein B/C beta carbonyic anhydrase domain-containing protein</fullName>
    </recommendedName>
</protein>
<evidence type="ECO:0000259" key="2">
    <source>
        <dbReference type="Pfam" id="PF18599"/>
    </source>
</evidence>
<dbReference type="InterPro" id="IPR040703">
    <property type="entry name" value="LCIB/C_CA"/>
</dbReference>
<organism evidence="3 4">
    <name type="scientific">Triparma laevis f. inornata</name>
    <dbReference type="NCBI Taxonomy" id="1714386"/>
    <lineage>
        <taxon>Eukaryota</taxon>
        <taxon>Sar</taxon>
        <taxon>Stramenopiles</taxon>
        <taxon>Ochrophyta</taxon>
        <taxon>Bolidophyceae</taxon>
        <taxon>Parmales</taxon>
        <taxon>Triparmaceae</taxon>
        <taxon>Triparma</taxon>
    </lineage>
</organism>
<dbReference type="EMBL" id="BLQM01000171">
    <property type="protein sequence ID" value="GMH71937.1"/>
    <property type="molecule type" value="Genomic_DNA"/>
</dbReference>
<dbReference type="AlphaFoldDB" id="A0A9W7AGP9"/>
<accession>A0A9W7AGP9</accession>